<keyword evidence="6" id="KW-1185">Reference proteome</keyword>
<evidence type="ECO:0000256" key="3">
    <source>
        <dbReference type="SAM" id="MobiDB-lite"/>
    </source>
</evidence>
<evidence type="ECO:0000256" key="2">
    <source>
        <dbReference type="ARBA" id="ARBA00023212"/>
    </source>
</evidence>
<reference evidence="5" key="2">
    <citation type="submission" date="2024-01" db="EMBL/GenBank/DDBJ databases">
        <authorList>
            <person name="He J."/>
            <person name="Wang M."/>
            <person name="Zheng J."/>
            <person name="Liu Z."/>
        </authorList>
    </citation>
    <scope>NUCLEOTIDE SEQUENCE</scope>
    <source>
        <strain evidence="5">ZL_2023a</strain>
        <tissue evidence="5">Muscle</tissue>
    </source>
</reference>
<dbReference type="InterPro" id="IPR018993">
    <property type="entry name" value="FOP_dimerisation-dom_N"/>
</dbReference>
<dbReference type="Pfam" id="PF09398">
    <property type="entry name" value="FOP_dimer"/>
    <property type="match status" value="1"/>
</dbReference>
<gene>
    <name evidence="5" type="ORF">OTU49_014558</name>
</gene>
<dbReference type="PANTHER" id="PTHR15431:SF9">
    <property type="entry name" value="CENTROSOMAL PROTEIN 43"/>
    <property type="match status" value="1"/>
</dbReference>
<evidence type="ECO:0000256" key="1">
    <source>
        <dbReference type="ARBA" id="ARBA00022490"/>
    </source>
</evidence>
<accession>A0AAW0VP36</accession>
<organism evidence="5 6">
    <name type="scientific">Cherax quadricarinatus</name>
    <name type="common">Australian red claw crayfish</name>
    <dbReference type="NCBI Taxonomy" id="27406"/>
    <lineage>
        <taxon>Eukaryota</taxon>
        <taxon>Metazoa</taxon>
        <taxon>Ecdysozoa</taxon>
        <taxon>Arthropoda</taxon>
        <taxon>Crustacea</taxon>
        <taxon>Multicrustacea</taxon>
        <taxon>Malacostraca</taxon>
        <taxon>Eumalacostraca</taxon>
        <taxon>Eucarida</taxon>
        <taxon>Decapoda</taxon>
        <taxon>Pleocyemata</taxon>
        <taxon>Astacidea</taxon>
        <taxon>Parastacoidea</taxon>
        <taxon>Parastacidae</taxon>
        <taxon>Cherax</taxon>
    </lineage>
</organism>
<evidence type="ECO:0000313" key="6">
    <source>
        <dbReference type="Proteomes" id="UP001445076"/>
    </source>
</evidence>
<feature type="compositionally biased region" description="Polar residues" evidence="3">
    <location>
        <begin position="225"/>
        <end position="249"/>
    </location>
</feature>
<proteinExistence type="predicted"/>
<dbReference type="GO" id="GO:0034453">
    <property type="term" value="P:microtubule anchoring"/>
    <property type="evidence" value="ECO:0007669"/>
    <property type="project" value="InterPro"/>
</dbReference>
<dbReference type="EMBL" id="JARKIK010004680">
    <property type="protein sequence ID" value="KAK8718669.1"/>
    <property type="molecule type" value="Genomic_DNA"/>
</dbReference>
<protein>
    <recommendedName>
        <fullName evidence="4">FGFR1 oncogene partner (FOP) N-terminal dimerisation domain-containing protein</fullName>
    </recommendedName>
</protein>
<feature type="domain" description="FGFR1 oncogene partner (FOP) N-terminal dimerisation" evidence="4">
    <location>
        <begin position="49"/>
        <end position="128"/>
    </location>
</feature>
<reference evidence="5 6" key="1">
    <citation type="journal article" date="2024" name="BMC Genomics">
        <title>Genome assembly of redclaw crayfish (Cherax quadricarinatus) provides insights into its immune adaptation and hypoxia tolerance.</title>
        <authorList>
            <person name="Liu Z."/>
            <person name="Zheng J."/>
            <person name="Li H."/>
            <person name="Fang K."/>
            <person name="Wang S."/>
            <person name="He J."/>
            <person name="Zhou D."/>
            <person name="Weng S."/>
            <person name="Chi M."/>
            <person name="Gu Z."/>
            <person name="He J."/>
            <person name="Li F."/>
            <person name="Wang M."/>
        </authorList>
    </citation>
    <scope>NUCLEOTIDE SEQUENCE [LARGE SCALE GENOMIC DNA]</scope>
    <source>
        <strain evidence="5">ZL_2023a</strain>
    </source>
</reference>
<feature type="region of interest" description="Disordered" evidence="3">
    <location>
        <begin position="164"/>
        <end position="265"/>
    </location>
</feature>
<dbReference type="GO" id="GO:0005813">
    <property type="term" value="C:centrosome"/>
    <property type="evidence" value="ECO:0007669"/>
    <property type="project" value="TreeGrafter"/>
</dbReference>
<feature type="non-terminal residue" evidence="5">
    <location>
        <position position="265"/>
    </location>
</feature>
<dbReference type="PANTHER" id="PTHR15431">
    <property type="entry name" value="FGFR1 ONCOGENE PARTNER/LISH DOMAIN-CONTAINING PROTEIN"/>
    <property type="match status" value="1"/>
</dbReference>
<feature type="compositionally biased region" description="Basic and acidic residues" evidence="3">
    <location>
        <begin position="193"/>
        <end position="210"/>
    </location>
</feature>
<dbReference type="Proteomes" id="UP001445076">
    <property type="component" value="Unassembled WGS sequence"/>
</dbReference>
<dbReference type="AlphaFoldDB" id="A0AAW0VP36"/>
<keyword evidence="2" id="KW-0206">Cytoskeleton</keyword>
<dbReference type="Gene3D" id="1.20.960.40">
    <property type="match status" value="1"/>
</dbReference>
<evidence type="ECO:0000259" key="4">
    <source>
        <dbReference type="Pfam" id="PF09398"/>
    </source>
</evidence>
<comment type="caution">
    <text evidence="5">The sequence shown here is derived from an EMBL/GenBank/DDBJ whole genome shotgun (WGS) entry which is preliminary data.</text>
</comment>
<keyword evidence="1" id="KW-0963">Cytoplasm</keyword>
<evidence type="ECO:0000313" key="5">
    <source>
        <dbReference type="EMBL" id="KAK8718668.1"/>
    </source>
</evidence>
<dbReference type="EMBL" id="JARKIK010004680">
    <property type="protein sequence ID" value="KAK8718668.1"/>
    <property type="molecule type" value="Genomic_DNA"/>
</dbReference>
<sequence length="265" mass="28913">MSIEEEEDASLKELVTKTLHNKGVLGKIQAQLRASVFLALEDEFKDKNIPLVSTSARKLLGTPEGATAAALIQDFLQCLGLEFSLAVFAPESGHSTVWSFPGTEALTSNLSLRTEKDHKTPLLMELLRERKSSVISHTENNSSEVKPALNRNKEHSQLPVLNGVLPHSHATSSSQLLKTQPESNPSNISLKNGEPDGHDASEKREAEKRNAMNKANKNLPKETVNDGTENSTDGLSFKLTSDNDYLSSRSKPDRQKGGVDSNTVC</sequence>
<feature type="compositionally biased region" description="Polar residues" evidence="3">
    <location>
        <begin position="169"/>
        <end position="190"/>
    </location>
</feature>
<name>A0AAW0VP36_CHEQU</name>